<reference evidence="1" key="1">
    <citation type="journal article" date="2019" name="bioRxiv">
        <title>The Genome of the Zebra Mussel, Dreissena polymorpha: A Resource for Invasive Species Research.</title>
        <authorList>
            <person name="McCartney M.A."/>
            <person name="Auch B."/>
            <person name="Kono T."/>
            <person name="Mallez S."/>
            <person name="Zhang Y."/>
            <person name="Obille A."/>
            <person name="Becker A."/>
            <person name="Abrahante J.E."/>
            <person name="Garbe J."/>
            <person name="Badalamenti J.P."/>
            <person name="Herman A."/>
            <person name="Mangelson H."/>
            <person name="Liachko I."/>
            <person name="Sullivan S."/>
            <person name="Sone E.D."/>
            <person name="Koren S."/>
            <person name="Silverstein K.A.T."/>
            <person name="Beckman K.B."/>
            <person name="Gohl D.M."/>
        </authorList>
    </citation>
    <scope>NUCLEOTIDE SEQUENCE</scope>
    <source>
        <strain evidence="1">Duluth1</strain>
        <tissue evidence="1">Whole animal</tissue>
    </source>
</reference>
<keyword evidence="2" id="KW-1185">Reference proteome</keyword>
<sequence>MFHVDLNINVTSRVKTAPPPGGHLKYYWEKLSDQVSINVLTNLHKGWTINVTSKVLTRKTAPPLAAIIKKNVMTKFHEDWTINVASRVLTSVFFNLTYFELDQDIIDKNVASRVFTKQNVDDGRRTTDKSYPKSLP</sequence>
<protein>
    <submittedName>
        <fullName evidence="1">Uncharacterized protein</fullName>
    </submittedName>
</protein>
<name>A0A9D4R4R9_DREPO</name>
<evidence type="ECO:0000313" key="2">
    <source>
        <dbReference type="Proteomes" id="UP000828390"/>
    </source>
</evidence>
<dbReference type="AlphaFoldDB" id="A0A9D4R4R9"/>
<gene>
    <name evidence="1" type="ORF">DPMN_096460</name>
</gene>
<organism evidence="1 2">
    <name type="scientific">Dreissena polymorpha</name>
    <name type="common">Zebra mussel</name>
    <name type="synonym">Mytilus polymorpha</name>
    <dbReference type="NCBI Taxonomy" id="45954"/>
    <lineage>
        <taxon>Eukaryota</taxon>
        <taxon>Metazoa</taxon>
        <taxon>Spiralia</taxon>
        <taxon>Lophotrochozoa</taxon>
        <taxon>Mollusca</taxon>
        <taxon>Bivalvia</taxon>
        <taxon>Autobranchia</taxon>
        <taxon>Heteroconchia</taxon>
        <taxon>Euheterodonta</taxon>
        <taxon>Imparidentia</taxon>
        <taxon>Neoheterodontei</taxon>
        <taxon>Myida</taxon>
        <taxon>Dreissenoidea</taxon>
        <taxon>Dreissenidae</taxon>
        <taxon>Dreissena</taxon>
    </lineage>
</organism>
<evidence type="ECO:0000313" key="1">
    <source>
        <dbReference type="EMBL" id="KAH3853922.1"/>
    </source>
</evidence>
<accession>A0A9D4R4R9</accession>
<proteinExistence type="predicted"/>
<reference evidence="1" key="2">
    <citation type="submission" date="2020-11" db="EMBL/GenBank/DDBJ databases">
        <authorList>
            <person name="McCartney M.A."/>
            <person name="Auch B."/>
            <person name="Kono T."/>
            <person name="Mallez S."/>
            <person name="Becker A."/>
            <person name="Gohl D.M."/>
            <person name="Silverstein K.A.T."/>
            <person name="Koren S."/>
            <person name="Bechman K.B."/>
            <person name="Herman A."/>
            <person name="Abrahante J.E."/>
            <person name="Garbe J."/>
        </authorList>
    </citation>
    <scope>NUCLEOTIDE SEQUENCE</scope>
    <source>
        <strain evidence="1">Duluth1</strain>
        <tissue evidence="1">Whole animal</tissue>
    </source>
</reference>
<dbReference type="EMBL" id="JAIWYP010000003">
    <property type="protein sequence ID" value="KAH3853922.1"/>
    <property type="molecule type" value="Genomic_DNA"/>
</dbReference>
<dbReference type="Proteomes" id="UP000828390">
    <property type="component" value="Unassembled WGS sequence"/>
</dbReference>
<comment type="caution">
    <text evidence="1">The sequence shown here is derived from an EMBL/GenBank/DDBJ whole genome shotgun (WGS) entry which is preliminary data.</text>
</comment>